<dbReference type="PANTHER" id="PTHR10584">
    <property type="entry name" value="SUGAR KINASE"/>
    <property type="match status" value="1"/>
</dbReference>
<dbReference type="Gene3D" id="3.40.1190.20">
    <property type="match status" value="1"/>
</dbReference>
<keyword evidence="1" id="KW-0808">Transferase</keyword>
<evidence type="ECO:0000256" key="3">
    <source>
        <dbReference type="SAM" id="Phobius"/>
    </source>
</evidence>
<dbReference type="InterPro" id="IPR011611">
    <property type="entry name" value="PfkB_dom"/>
</dbReference>
<evidence type="ECO:0000313" key="5">
    <source>
        <dbReference type="EMBL" id="MDT0249964.1"/>
    </source>
</evidence>
<dbReference type="PANTHER" id="PTHR10584:SF166">
    <property type="entry name" value="RIBOKINASE"/>
    <property type="match status" value="1"/>
</dbReference>
<evidence type="ECO:0000256" key="1">
    <source>
        <dbReference type="ARBA" id="ARBA00022679"/>
    </source>
</evidence>
<name>A0AAE4G6A6_9ACTO</name>
<feature type="transmembrane region" description="Helical" evidence="3">
    <location>
        <begin position="564"/>
        <end position="585"/>
    </location>
</feature>
<dbReference type="GO" id="GO:0016301">
    <property type="term" value="F:kinase activity"/>
    <property type="evidence" value="ECO:0007669"/>
    <property type="project" value="UniProtKB-KW"/>
</dbReference>
<dbReference type="InterPro" id="IPR029056">
    <property type="entry name" value="Ribokinase-like"/>
</dbReference>
<keyword evidence="3" id="KW-0812">Transmembrane</keyword>
<sequence length="658" mass="72623">MDIAVIGSNMVGLISYPHPKPCQAKPQDADDVRRECEGKNTNGLLSPDDLQNVEEDIASCRLIVLQLEIPPETVQRAIALGRDHNVPVLFNPTPADPNLELARIRGCSYIVLNSAELSMLTHMPTGTSEDVRSAAARICENDIDNVIVVLERQGVMWVSSTGARPLLEAPTITLDTTSARDAFIGSFGHHLANTGNVERSLKLAIASQVPLAEEGFEPSSPPLSRSKLLLEKSGRFSVSKSLLRGGDESKSRAIRVRIRLSEGYILWQFLMMMYVVGAFPVVWTLVDHSRVFSWVKELRGKERAFALYNWGSSWGPSDYFSNSSQFFALVGGVLALTAIAGSQFGPIADSLGRILTDRWKSGLVALVMALLCCLVILVNVVWWVVPRSWSDHVLVLGGMCFSVLCVASPWMLIAVVHEPVVEKINSRFERKKRELDVLWEEYRKHSEDRDPAVGGDTFGEVAELYPSPNRSKLVVWVHRLIVSIPLLFIVGAYIVGVMRGGEGQVKNPSSGYSLAVVVVMAVILSVALMVFWLSLVRVLYAFLMLSEMVADGGRRRWGDHLYRALFAVLTLIYGVPLGAGGWVVVWHEVVAFEKSYVWAWGVSVVSAVFSLVISFYFLAYFAGGISRLRHPVLVYLPRKMMACEAEVRELGGCGALES</sequence>
<evidence type="ECO:0000259" key="4">
    <source>
        <dbReference type="Pfam" id="PF00294"/>
    </source>
</evidence>
<keyword evidence="2 5" id="KW-0418">Kinase</keyword>
<feature type="transmembrane region" description="Helical" evidence="3">
    <location>
        <begin position="473"/>
        <end position="494"/>
    </location>
</feature>
<keyword evidence="3" id="KW-0472">Membrane</keyword>
<dbReference type="EMBL" id="JAMZMH010000026">
    <property type="protein sequence ID" value="MDT0249964.1"/>
    <property type="molecule type" value="Genomic_DNA"/>
</dbReference>
<reference evidence="5" key="1">
    <citation type="submission" date="2022-06" db="EMBL/GenBank/DDBJ databases">
        <title>Draft Genome Sequences of Three Actinomyces oris Strains, Isolated from Healthy Human Feces.</title>
        <authorList>
            <person name="Ye Y."/>
            <person name="Liu C."/>
            <person name="Zhao J."/>
            <person name="Xu J."/>
            <person name="Huang H."/>
            <person name="Wang B."/>
            <person name="Wei J."/>
            <person name="Jing X."/>
        </authorList>
    </citation>
    <scope>NUCLEOTIDE SEQUENCE</scope>
    <source>
        <strain evidence="5">CNGBCC1803368</strain>
    </source>
</reference>
<feature type="transmembrane region" description="Helical" evidence="3">
    <location>
        <begin position="396"/>
        <end position="417"/>
    </location>
</feature>
<dbReference type="GO" id="GO:0005829">
    <property type="term" value="C:cytosol"/>
    <property type="evidence" value="ECO:0007669"/>
    <property type="project" value="TreeGrafter"/>
</dbReference>
<dbReference type="SUPFAM" id="SSF53613">
    <property type="entry name" value="Ribokinase-like"/>
    <property type="match status" value="1"/>
</dbReference>
<organism evidence="5 6">
    <name type="scientific">Actinomyces oris</name>
    <dbReference type="NCBI Taxonomy" id="544580"/>
    <lineage>
        <taxon>Bacteria</taxon>
        <taxon>Bacillati</taxon>
        <taxon>Actinomycetota</taxon>
        <taxon>Actinomycetes</taxon>
        <taxon>Actinomycetales</taxon>
        <taxon>Actinomycetaceae</taxon>
        <taxon>Actinomyces</taxon>
    </lineage>
</organism>
<feature type="transmembrane region" description="Helical" evidence="3">
    <location>
        <begin position="264"/>
        <end position="286"/>
    </location>
</feature>
<dbReference type="AlphaFoldDB" id="A0AAE4G6A6"/>
<dbReference type="Pfam" id="PF00294">
    <property type="entry name" value="PfkB"/>
    <property type="match status" value="1"/>
</dbReference>
<accession>A0AAE4G6A6</accession>
<feature type="domain" description="Carbohydrate kinase PfkB" evidence="4">
    <location>
        <begin position="42"/>
        <end position="206"/>
    </location>
</feature>
<feature type="transmembrane region" description="Helical" evidence="3">
    <location>
        <begin position="363"/>
        <end position="384"/>
    </location>
</feature>
<keyword evidence="3" id="KW-1133">Transmembrane helix</keyword>
<dbReference type="Proteomes" id="UP001180729">
    <property type="component" value="Unassembled WGS sequence"/>
</dbReference>
<feature type="transmembrane region" description="Helical" evidence="3">
    <location>
        <begin position="326"/>
        <end position="351"/>
    </location>
</feature>
<feature type="transmembrane region" description="Helical" evidence="3">
    <location>
        <begin position="514"/>
        <end position="543"/>
    </location>
</feature>
<comment type="caution">
    <text evidence="5">The sequence shown here is derived from an EMBL/GenBank/DDBJ whole genome shotgun (WGS) entry which is preliminary data.</text>
</comment>
<gene>
    <name evidence="5" type="ORF">RMW62_12845</name>
</gene>
<protein>
    <submittedName>
        <fullName evidence="5">PfkB family carbohydrate kinase</fullName>
    </submittedName>
</protein>
<dbReference type="RefSeq" id="WP_311373438.1">
    <property type="nucleotide sequence ID" value="NZ_JAMZMH010000026.1"/>
</dbReference>
<evidence type="ECO:0000313" key="6">
    <source>
        <dbReference type="Proteomes" id="UP001180729"/>
    </source>
</evidence>
<feature type="transmembrane region" description="Helical" evidence="3">
    <location>
        <begin position="597"/>
        <end position="621"/>
    </location>
</feature>
<proteinExistence type="predicted"/>
<evidence type="ECO:0000256" key="2">
    <source>
        <dbReference type="ARBA" id="ARBA00022777"/>
    </source>
</evidence>